<name>A0A3P1SJE7_9GAMM</name>
<feature type="transmembrane region" description="Helical" evidence="8">
    <location>
        <begin position="175"/>
        <end position="192"/>
    </location>
</feature>
<keyword evidence="8" id="KW-0479">Metal-binding</keyword>
<evidence type="ECO:0000256" key="7">
    <source>
        <dbReference type="ARBA" id="ARBA00023136"/>
    </source>
</evidence>
<evidence type="ECO:0000256" key="2">
    <source>
        <dbReference type="ARBA" id="ARBA00022448"/>
    </source>
</evidence>
<dbReference type="GO" id="GO:0010181">
    <property type="term" value="F:FMN binding"/>
    <property type="evidence" value="ECO:0007669"/>
    <property type="project" value="UniProtKB-UniRule"/>
</dbReference>
<dbReference type="Proteomes" id="UP000267535">
    <property type="component" value="Unassembled WGS sequence"/>
</dbReference>
<comment type="cofactor">
    <cofactor evidence="8">
        <name>FMN</name>
        <dbReference type="ChEBI" id="CHEBI:58210"/>
    </cofactor>
    <text evidence="8">Binds 1 FMN per subunit.</text>
</comment>
<gene>
    <name evidence="8" type="primary">msrQ</name>
    <name evidence="10" type="ORF">EHS89_19830</name>
</gene>
<keyword evidence="7 8" id="KW-0472">Membrane</keyword>
<evidence type="ECO:0000313" key="11">
    <source>
        <dbReference type="Proteomes" id="UP000267535"/>
    </source>
</evidence>
<keyword evidence="8" id="KW-0288">FMN</keyword>
<dbReference type="InterPro" id="IPR013130">
    <property type="entry name" value="Fe3_Rdtase_TM_dom"/>
</dbReference>
<keyword evidence="8" id="KW-0249">Electron transport</keyword>
<dbReference type="GO" id="GO:0030091">
    <property type="term" value="P:protein repair"/>
    <property type="evidence" value="ECO:0007669"/>
    <property type="project" value="UniProtKB-UniRule"/>
</dbReference>
<comment type="cofactor">
    <cofactor evidence="8">
        <name>heme b</name>
        <dbReference type="ChEBI" id="CHEBI:60344"/>
    </cofactor>
    <text evidence="8">Binds 1 heme b (iron(II)-protoporphyrin IX) group per subunit.</text>
</comment>
<dbReference type="GO" id="GO:0020037">
    <property type="term" value="F:heme binding"/>
    <property type="evidence" value="ECO:0007669"/>
    <property type="project" value="UniProtKB-UniRule"/>
</dbReference>
<dbReference type="EMBL" id="RQXV01000015">
    <property type="protein sequence ID" value="RRC96989.1"/>
    <property type="molecule type" value="Genomic_DNA"/>
</dbReference>
<keyword evidence="3 8" id="KW-0349">Heme</keyword>
<comment type="caution">
    <text evidence="10">The sequence shown here is derived from an EMBL/GenBank/DDBJ whole genome shotgun (WGS) entry which is preliminary data.</text>
</comment>
<evidence type="ECO:0000256" key="6">
    <source>
        <dbReference type="ARBA" id="ARBA00023004"/>
    </source>
</evidence>
<keyword evidence="8" id="KW-1003">Cell membrane</keyword>
<evidence type="ECO:0000256" key="1">
    <source>
        <dbReference type="ARBA" id="ARBA00004141"/>
    </source>
</evidence>
<dbReference type="PANTHER" id="PTHR36964:SF1">
    <property type="entry name" value="PROTEIN-METHIONINE-SULFOXIDE REDUCTASE HEME-BINDING SUBUNIT MSRQ"/>
    <property type="match status" value="1"/>
</dbReference>
<comment type="function">
    <text evidence="8">Part of the MsrPQ system that repairs oxidized periplasmic proteins containing methionine sulfoxide residues (Met-O), using respiratory chain electrons. Thus protects these proteins from oxidative-stress damage caused by reactive species of oxygen and chlorine generated by the host defense mechanisms. MsrPQ is essential for the maintenance of envelope integrity under bleach stress, rescuing a wide series of structurally unrelated periplasmic proteins from methionine oxidation. MsrQ provides electrons for reduction to the reductase catalytic subunit MsrP, using the quinone pool of the respiratory chain.</text>
</comment>
<feature type="transmembrane region" description="Helical" evidence="8">
    <location>
        <begin position="9"/>
        <end position="27"/>
    </location>
</feature>
<feature type="transmembrane region" description="Helical" evidence="8">
    <location>
        <begin position="47"/>
        <end position="68"/>
    </location>
</feature>
<evidence type="ECO:0000259" key="9">
    <source>
        <dbReference type="Pfam" id="PF01794"/>
    </source>
</evidence>
<reference evidence="10 11" key="1">
    <citation type="submission" date="2018-11" db="EMBL/GenBank/DDBJ databases">
        <title>The draft genome sequence of Amphritea balenae JAMM 1525T.</title>
        <authorList>
            <person name="Fang Z."/>
            <person name="Zhang Y."/>
            <person name="Han X."/>
        </authorList>
    </citation>
    <scope>NUCLEOTIDE SEQUENCE [LARGE SCALE GENOMIC DNA]</scope>
    <source>
        <strain evidence="10 11">JAMM 1525</strain>
    </source>
</reference>
<dbReference type="GO" id="GO:0016679">
    <property type="term" value="F:oxidoreductase activity, acting on diphenols and related substances as donors"/>
    <property type="evidence" value="ECO:0007669"/>
    <property type="project" value="TreeGrafter"/>
</dbReference>
<evidence type="ECO:0000313" key="10">
    <source>
        <dbReference type="EMBL" id="RRC96989.1"/>
    </source>
</evidence>
<feature type="domain" description="Ferric oxidoreductase" evidence="9">
    <location>
        <begin position="47"/>
        <end position="160"/>
    </location>
</feature>
<keyword evidence="8" id="KW-0285">Flavoprotein</keyword>
<feature type="transmembrane region" description="Helical" evidence="8">
    <location>
        <begin position="80"/>
        <end position="102"/>
    </location>
</feature>
<evidence type="ECO:0000256" key="8">
    <source>
        <dbReference type="HAMAP-Rule" id="MF_01207"/>
    </source>
</evidence>
<evidence type="ECO:0000256" key="4">
    <source>
        <dbReference type="ARBA" id="ARBA00022692"/>
    </source>
</evidence>
<evidence type="ECO:0000256" key="5">
    <source>
        <dbReference type="ARBA" id="ARBA00022989"/>
    </source>
</evidence>
<keyword evidence="2 8" id="KW-0813">Transport</keyword>
<dbReference type="GO" id="GO:0005886">
    <property type="term" value="C:plasma membrane"/>
    <property type="evidence" value="ECO:0007669"/>
    <property type="project" value="UniProtKB-SubCell"/>
</dbReference>
<keyword evidence="6 8" id="KW-0408">Iron</keyword>
<dbReference type="HAMAP" id="MF_01207">
    <property type="entry name" value="MsrQ"/>
    <property type="match status" value="1"/>
</dbReference>
<dbReference type="OrthoDB" id="9788328at2"/>
<dbReference type="Pfam" id="PF01794">
    <property type="entry name" value="Ferric_reduct"/>
    <property type="match status" value="1"/>
</dbReference>
<comment type="similarity">
    <text evidence="8">Belongs to the MsrQ family.</text>
</comment>
<accession>A0A3P1SJE7</accession>
<dbReference type="GO" id="GO:0046872">
    <property type="term" value="F:metal ion binding"/>
    <property type="evidence" value="ECO:0007669"/>
    <property type="project" value="UniProtKB-KW"/>
</dbReference>
<evidence type="ECO:0000256" key="3">
    <source>
        <dbReference type="ARBA" id="ARBA00022617"/>
    </source>
</evidence>
<dbReference type="AlphaFoldDB" id="A0A3P1SJE7"/>
<sequence>MFAASRKRLARWWILFLSLLLPLLWLVKDLLTNNLGADPAQYLVSQLGYWALICLWISLAVTPLRRLFGWGWLIQHRRMFGLYAFFYASLHLLAFATFLAGWRLDILLREVTERPYVIVGVLAFILLLSLAVTSTKKMQRRLGRRWQQLHYLIYPASILIIIHFIWQIRSDYAEQLFFSILLALMLGYRLYIKRRS</sequence>
<dbReference type="GO" id="GO:0009055">
    <property type="term" value="F:electron transfer activity"/>
    <property type="evidence" value="ECO:0007669"/>
    <property type="project" value="UniProtKB-UniRule"/>
</dbReference>
<organism evidence="10 11">
    <name type="scientific">Amphritea balenae</name>
    <dbReference type="NCBI Taxonomy" id="452629"/>
    <lineage>
        <taxon>Bacteria</taxon>
        <taxon>Pseudomonadati</taxon>
        <taxon>Pseudomonadota</taxon>
        <taxon>Gammaproteobacteria</taxon>
        <taxon>Oceanospirillales</taxon>
        <taxon>Oceanospirillaceae</taxon>
        <taxon>Amphritea</taxon>
    </lineage>
</organism>
<protein>
    <recommendedName>
        <fullName evidence="8">Protein-methionine-sulfoxide reductase heme-binding subunit MsrQ</fullName>
    </recommendedName>
    <alternativeName>
        <fullName evidence="8">Flavocytochrome MsrQ</fullName>
    </alternativeName>
</protein>
<keyword evidence="11" id="KW-1185">Reference proteome</keyword>
<dbReference type="InterPro" id="IPR022837">
    <property type="entry name" value="MsrQ-like"/>
</dbReference>
<feature type="transmembrane region" description="Helical" evidence="8">
    <location>
        <begin position="114"/>
        <end position="132"/>
    </location>
</feature>
<proteinExistence type="inferred from homology"/>
<comment type="subunit">
    <text evidence="8">Heterodimer of a catalytic subunit (MsrP) and a heme-binding subunit (MsrQ).</text>
</comment>
<feature type="transmembrane region" description="Helical" evidence="8">
    <location>
        <begin position="152"/>
        <end position="169"/>
    </location>
</feature>
<comment type="subcellular location">
    <subcellularLocation>
        <location evidence="8">Cell membrane</location>
        <topology evidence="8">Multi-pass membrane protein</topology>
    </subcellularLocation>
    <subcellularLocation>
        <location evidence="1">Membrane</location>
        <topology evidence="1">Multi-pass membrane protein</topology>
    </subcellularLocation>
</comment>
<keyword evidence="4 8" id="KW-0812">Transmembrane</keyword>
<dbReference type="RefSeq" id="WP_124927913.1">
    <property type="nucleotide sequence ID" value="NZ_BMOH01000010.1"/>
</dbReference>
<dbReference type="PANTHER" id="PTHR36964">
    <property type="entry name" value="PROTEIN-METHIONINE-SULFOXIDE REDUCTASE HEME-BINDING SUBUNIT MSRQ"/>
    <property type="match status" value="1"/>
</dbReference>
<keyword evidence="5 8" id="KW-1133">Transmembrane helix</keyword>